<sequence length="42" mass="4395">MAVAGGDGAVDLEVSGHQFNAIALLVLRPVVRFSRGGLTDRE</sequence>
<gene>
    <name evidence="1" type="ORF">EBBID32_40260</name>
</gene>
<evidence type="ECO:0000313" key="1">
    <source>
        <dbReference type="EMBL" id="CCW19657.1"/>
    </source>
</evidence>
<reference evidence="2" key="2">
    <citation type="submission" date="2013-04" db="EMBL/GenBank/DDBJ databases">
        <title>Bisphenol A degrading Sphingobium sp. strain BiD32.</title>
        <authorList>
            <person name="Nielsen J.L."/>
            <person name="Zhou N.A."/>
            <person name="Kjeldal H."/>
        </authorList>
    </citation>
    <scope>NUCLEOTIDE SEQUENCE [LARGE SCALE GENOMIC DNA]</scope>
    <source>
        <strain evidence="2">BiD32</strain>
    </source>
</reference>
<dbReference type="Proteomes" id="UP000013201">
    <property type="component" value="Unassembled WGS sequence"/>
</dbReference>
<comment type="caution">
    <text evidence="1">The sequence shown here is derived from an EMBL/GenBank/DDBJ whole genome shotgun (WGS) entry which is preliminary data.</text>
</comment>
<reference evidence="1 2" key="1">
    <citation type="submission" date="2013-03" db="EMBL/GenBank/DDBJ databases">
        <authorList>
            <person name="Le V."/>
        </authorList>
    </citation>
    <scope>NUCLEOTIDE SEQUENCE [LARGE SCALE GENOMIC DNA]</scope>
    <source>
        <strain evidence="1 2">BiD32</strain>
    </source>
</reference>
<protein>
    <submittedName>
        <fullName evidence="1">Uncharacterized protein</fullName>
    </submittedName>
</protein>
<proteinExistence type="predicted"/>
<name>N1MVR7_9SPHN</name>
<accession>N1MVR7</accession>
<dbReference type="AlphaFoldDB" id="N1MVR7"/>
<dbReference type="EMBL" id="CAVK010000216">
    <property type="protein sequence ID" value="CCW19657.1"/>
    <property type="molecule type" value="Genomic_DNA"/>
</dbReference>
<evidence type="ECO:0000313" key="2">
    <source>
        <dbReference type="Proteomes" id="UP000013201"/>
    </source>
</evidence>
<keyword evidence="2" id="KW-1185">Reference proteome</keyword>
<organism evidence="1 2">
    <name type="scientific">Sphingobium indicum BiD32</name>
    <dbReference type="NCBI Taxonomy" id="1301087"/>
    <lineage>
        <taxon>Bacteria</taxon>
        <taxon>Pseudomonadati</taxon>
        <taxon>Pseudomonadota</taxon>
        <taxon>Alphaproteobacteria</taxon>
        <taxon>Sphingomonadales</taxon>
        <taxon>Sphingomonadaceae</taxon>
        <taxon>Sphingobium</taxon>
    </lineage>
</organism>